<protein>
    <submittedName>
        <fullName evidence="1">Uncharacterized protein</fullName>
    </submittedName>
</protein>
<reference evidence="1 2" key="1">
    <citation type="journal article" date="2011" name="Genome Res.">
        <title>Phylogeny-wide analysis of social amoeba genomes highlights ancient origins for complex intercellular communication.</title>
        <authorList>
            <person name="Heidel A.J."/>
            <person name="Lawal H.M."/>
            <person name="Felder M."/>
            <person name="Schilde C."/>
            <person name="Helps N.R."/>
            <person name="Tunggal B."/>
            <person name="Rivero F."/>
            <person name="John U."/>
            <person name="Schleicher M."/>
            <person name="Eichinger L."/>
            <person name="Platzer M."/>
            <person name="Noegel A.A."/>
            <person name="Schaap P."/>
            <person name="Gloeckner G."/>
        </authorList>
    </citation>
    <scope>NUCLEOTIDE SEQUENCE [LARGE SCALE GENOMIC DNA]</scope>
    <source>
        <strain evidence="2">ATCC 26659 / Pp 5 / PN500</strain>
    </source>
</reference>
<sequence>MCVAHTKMINVWLMMINKSNIVSNNNSNNNNGLRFDNSNTKLKQFIITKIINESYLYQFNENDLQYLMLLFIDLSDDEILNSIDLLHYLIMFIELQVDNWNFKSKLQECISGYLNRFHQKYYNDRNVYNFEIRIRLIKSLNQILLVSGGVGTRIINSLLCFCSNSILRSILLSCLYYFLPEKNPLNNEAQLANTTIPAISSTTFDHIPTYIEVYKTINTLFGIESECINIINNNNNINSNNNNSNQNNNNQHPIPILIKIYLTLSIIDNNPNAIKLINSNIFQIIFEFLIKCIENNIYIGNSLKTLLLIKNSFVINDRNIGMVRDSLPNNVGYLIIVIDLFGSLLTDESVAAIFKSLSDKSKQVSHRVQISVSGVVAAVFVKCCLRCLLVGSCTAAISKPGGASHSGTSGNRSAKCISFPSKLNFSKRIVQIPFGQHQLLTCCQ</sequence>
<dbReference type="RefSeq" id="XP_020430655.1">
    <property type="nucleotide sequence ID" value="XM_020579980.1"/>
</dbReference>
<keyword evidence="2" id="KW-1185">Reference proteome</keyword>
<accession>D3BKV1</accession>
<dbReference type="InParanoid" id="D3BKV1"/>
<comment type="caution">
    <text evidence="1">The sequence shown here is derived from an EMBL/GenBank/DDBJ whole genome shotgun (WGS) entry which is preliminary data.</text>
</comment>
<dbReference type="AlphaFoldDB" id="D3BKV1"/>
<dbReference type="Proteomes" id="UP000001396">
    <property type="component" value="Unassembled WGS sequence"/>
</dbReference>
<proteinExistence type="predicted"/>
<evidence type="ECO:0000313" key="1">
    <source>
        <dbReference type="EMBL" id="EFA78531.1"/>
    </source>
</evidence>
<dbReference type="GeneID" id="31364658"/>
<organism evidence="1 2">
    <name type="scientific">Heterostelium pallidum (strain ATCC 26659 / Pp 5 / PN500)</name>
    <name type="common">Cellular slime mold</name>
    <name type="synonym">Polysphondylium pallidum</name>
    <dbReference type="NCBI Taxonomy" id="670386"/>
    <lineage>
        <taxon>Eukaryota</taxon>
        <taxon>Amoebozoa</taxon>
        <taxon>Evosea</taxon>
        <taxon>Eumycetozoa</taxon>
        <taxon>Dictyostelia</taxon>
        <taxon>Acytosteliales</taxon>
        <taxon>Acytosteliaceae</taxon>
        <taxon>Heterostelium</taxon>
    </lineage>
</organism>
<gene>
    <name evidence="1" type="ORF">PPL_09183</name>
</gene>
<dbReference type="EMBL" id="ADBJ01000038">
    <property type="protein sequence ID" value="EFA78531.1"/>
    <property type="molecule type" value="Genomic_DNA"/>
</dbReference>
<name>D3BKV1_HETP5</name>
<evidence type="ECO:0000313" key="2">
    <source>
        <dbReference type="Proteomes" id="UP000001396"/>
    </source>
</evidence>